<comment type="caution">
    <text evidence="1">The sequence shown here is derived from an EMBL/GenBank/DDBJ whole genome shotgun (WGS) entry which is preliminary data.</text>
</comment>
<keyword evidence="2" id="KW-1185">Reference proteome</keyword>
<proteinExistence type="predicted"/>
<evidence type="ECO:0000313" key="1">
    <source>
        <dbReference type="EMBL" id="CAG8735700.1"/>
    </source>
</evidence>
<dbReference type="EMBL" id="CAJVPP010018515">
    <property type="protein sequence ID" value="CAG8735700.1"/>
    <property type="molecule type" value="Genomic_DNA"/>
</dbReference>
<feature type="non-terminal residue" evidence="1">
    <location>
        <position position="1"/>
    </location>
</feature>
<evidence type="ECO:0000313" key="2">
    <source>
        <dbReference type="Proteomes" id="UP000789375"/>
    </source>
</evidence>
<protein>
    <submittedName>
        <fullName evidence="1">2863_t:CDS:1</fullName>
    </submittedName>
</protein>
<dbReference type="Proteomes" id="UP000789375">
    <property type="component" value="Unassembled WGS sequence"/>
</dbReference>
<organism evidence="1 2">
    <name type="scientific">Funneliformis mosseae</name>
    <name type="common">Endomycorrhizal fungus</name>
    <name type="synonym">Glomus mosseae</name>
    <dbReference type="NCBI Taxonomy" id="27381"/>
    <lineage>
        <taxon>Eukaryota</taxon>
        <taxon>Fungi</taxon>
        <taxon>Fungi incertae sedis</taxon>
        <taxon>Mucoromycota</taxon>
        <taxon>Glomeromycotina</taxon>
        <taxon>Glomeromycetes</taxon>
        <taxon>Glomerales</taxon>
        <taxon>Glomeraceae</taxon>
        <taxon>Funneliformis</taxon>
    </lineage>
</organism>
<accession>A0A9N9NGJ3</accession>
<gene>
    <name evidence="1" type="ORF">FMOSSE_LOCUS15874</name>
</gene>
<dbReference type="AlphaFoldDB" id="A0A9N9NGJ3"/>
<name>A0A9N9NGJ3_FUNMO</name>
<reference evidence="1" key="1">
    <citation type="submission" date="2021-06" db="EMBL/GenBank/DDBJ databases">
        <authorList>
            <person name="Kallberg Y."/>
            <person name="Tangrot J."/>
            <person name="Rosling A."/>
        </authorList>
    </citation>
    <scope>NUCLEOTIDE SEQUENCE</scope>
    <source>
        <strain evidence="1">87-6 pot B 2015</strain>
    </source>
</reference>
<sequence>VSQRSGLTTGLLTLIKRETDGEAIRNKNIEEYFFSTINSSRPQPDFTT</sequence>